<evidence type="ECO:0000259" key="1">
    <source>
        <dbReference type="PROSITE" id="PS50918"/>
    </source>
</evidence>
<sequence length="165" mass="20134">MSANITTVTISNKKKPLWFYQSNQNPFDPNETKEWELYSEFENEYIEEAYQQKELEVHLQNYVIDFKRGIQYTMNDTNKQRPVKREVVNTSQYIRTERFSYPARANRSFIPYGDYFSPFIEHWRNRNQALFKSQDEPNWSTIVEQARKVRFIAFYLRLFNHSLFL</sequence>
<reference evidence="2" key="1">
    <citation type="submission" date="2021-02" db="EMBL/GenBank/DDBJ databases">
        <authorList>
            <person name="Nowell W R."/>
        </authorList>
    </citation>
    <scope>NUCLEOTIDE SEQUENCE</scope>
</reference>
<dbReference type="InterPro" id="IPR004170">
    <property type="entry name" value="WWE_dom"/>
</dbReference>
<gene>
    <name evidence="2" type="ORF">MBJ925_LOCUS38530</name>
</gene>
<evidence type="ECO:0000313" key="2">
    <source>
        <dbReference type="EMBL" id="CAF2260206.1"/>
    </source>
</evidence>
<dbReference type="Pfam" id="PF02825">
    <property type="entry name" value="WWE"/>
    <property type="match status" value="1"/>
</dbReference>
<dbReference type="EMBL" id="CAJNRE010021588">
    <property type="protein sequence ID" value="CAF2260206.1"/>
    <property type="molecule type" value="Genomic_DNA"/>
</dbReference>
<dbReference type="AlphaFoldDB" id="A0A817A9G7"/>
<name>A0A817A9G7_9BILA</name>
<comment type="caution">
    <text evidence="2">The sequence shown here is derived from an EMBL/GenBank/DDBJ whole genome shotgun (WGS) entry which is preliminary data.</text>
</comment>
<organism evidence="2 3">
    <name type="scientific">Rotaria magnacalcarata</name>
    <dbReference type="NCBI Taxonomy" id="392030"/>
    <lineage>
        <taxon>Eukaryota</taxon>
        <taxon>Metazoa</taxon>
        <taxon>Spiralia</taxon>
        <taxon>Gnathifera</taxon>
        <taxon>Rotifera</taxon>
        <taxon>Eurotatoria</taxon>
        <taxon>Bdelloidea</taxon>
        <taxon>Philodinida</taxon>
        <taxon>Philodinidae</taxon>
        <taxon>Rotaria</taxon>
    </lineage>
</organism>
<dbReference type="Gene3D" id="3.30.720.50">
    <property type="match status" value="1"/>
</dbReference>
<dbReference type="Proteomes" id="UP000663824">
    <property type="component" value="Unassembled WGS sequence"/>
</dbReference>
<accession>A0A817A9G7</accession>
<dbReference type="InterPro" id="IPR037197">
    <property type="entry name" value="WWE_dom_sf"/>
</dbReference>
<feature type="domain" description="WWE" evidence="1">
    <location>
        <begin position="4"/>
        <end position="85"/>
    </location>
</feature>
<evidence type="ECO:0000313" key="3">
    <source>
        <dbReference type="Proteomes" id="UP000663824"/>
    </source>
</evidence>
<dbReference type="SUPFAM" id="SSF117839">
    <property type="entry name" value="WWE domain"/>
    <property type="match status" value="1"/>
</dbReference>
<protein>
    <recommendedName>
        <fullName evidence="1">WWE domain-containing protein</fullName>
    </recommendedName>
</protein>
<proteinExistence type="predicted"/>
<dbReference type="PROSITE" id="PS50918">
    <property type="entry name" value="WWE"/>
    <property type="match status" value="1"/>
</dbReference>